<dbReference type="AlphaFoldDB" id="A0A0R1KFT6"/>
<dbReference type="EMBL" id="AZDY01000038">
    <property type="protein sequence ID" value="KRK82381.1"/>
    <property type="molecule type" value="Genomic_DNA"/>
</dbReference>
<protein>
    <submittedName>
        <fullName evidence="1">Uncharacterized protein</fullName>
    </submittedName>
</protein>
<proteinExistence type="predicted"/>
<dbReference type="RefSeq" id="WP_056953378.1">
    <property type="nucleotide sequence ID" value="NZ_AZDY01000038.1"/>
</dbReference>
<comment type="caution">
    <text evidence="1">The sequence shown here is derived from an EMBL/GenBank/DDBJ whole genome shotgun (WGS) entry which is preliminary data.</text>
</comment>
<organism evidence="1 2">
    <name type="scientific">Companilactobacillus bobalius DSM 19674</name>
    <dbReference type="NCBI Taxonomy" id="1423788"/>
    <lineage>
        <taxon>Bacteria</taxon>
        <taxon>Bacillati</taxon>
        <taxon>Bacillota</taxon>
        <taxon>Bacilli</taxon>
        <taxon>Lactobacillales</taxon>
        <taxon>Lactobacillaceae</taxon>
        <taxon>Companilactobacillus</taxon>
        <taxon>Companilactobacillus bobalius</taxon>
    </lineage>
</organism>
<sequence>MWKKTAIVVTMANEKYPKGKRAINFNNIVENPTQEQIDLLTQGLVLLSDGDALYGTEVIKHNTMDAE</sequence>
<evidence type="ECO:0000313" key="1">
    <source>
        <dbReference type="EMBL" id="KRK82381.1"/>
    </source>
</evidence>
<reference evidence="1 2" key="1">
    <citation type="journal article" date="2015" name="Genome Announc.">
        <title>Expanding the biotechnology potential of lactobacilli through comparative genomics of 213 strains and associated genera.</title>
        <authorList>
            <person name="Sun Z."/>
            <person name="Harris H.M."/>
            <person name="McCann A."/>
            <person name="Guo C."/>
            <person name="Argimon S."/>
            <person name="Zhang W."/>
            <person name="Yang X."/>
            <person name="Jeffery I.B."/>
            <person name="Cooney J.C."/>
            <person name="Kagawa T.F."/>
            <person name="Liu W."/>
            <person name="Song Y."/>
            <person name="Salvetti E."/>
            <person name="Wrobel A."/>
            <person name="Rasinkangas P."/>
            <person name="Parkhill J."/>
            <person name="Rea M.C."/>
            <person name="O'Sullivan O."/>
            <person name="Ritari J."/>
            <person name="Douillard F.P."/>
            <person name="Paul Ross R."/>
            <person name="Yang R."/>
            <person name="Briner A.E."/>
            <person name="Felis G.E."/>
            <person name="de Vos W.M."/>
            <person name="Barrangou R."/>
            <person name="Klaenhammer T.R."/>
            <person name="Caufield P.W."/>
            <person name="Cui Y."/>
            <person name="Zhang H."/>
            <person name="O'Toole P.W."/>
        </authorList>
    </citation>
    <scope>NUCLEOTIDE SEQUENCE [LARGE SCALE GENOMIC DNA]</scope>
    <source>
        <strain evidence="1 2">DSM 19674</strain>
    </source>
</reference>
<gene>
    <name evidence="1" type="ORF">FC78_GL002387</name>
</gene>
<keyword evidence="2" id="KW-1185">Reference proteome</keyword>
<dbReference type="PATRIC" id="fig|1423788.3.peg.2458"/>
<dbReference type="STRING" id="1423788.FC78_GL002387"/>
<dbReference type="Proteomes" id="UP000051515">
    <property type="component" value="Unassembled WGS sequence"/>
</dbReference>
<accession>A0A0R1KFT6</accession>
<name>A0A0R1KFT6_9LACO</name>
<dbReference type="OrthoDB" id="2321883at2"/>
<dbReference type="GeneID" id="97163191"/>
<evidence type="ECO:0000313" key="2">
    <source>
        <dbReference type="Proteomes" id="UP000051515"/>
    </source>
</evidence>